<protein>
    <submittedName>
        <fullName evidence="3">IS1182 family transposase</fullName>
    </submittedName>
</protein>
<dbReference type="InterPro" id="IPR008490">
    <property type="entry name" value="Transposase_InsH_N"/>
</dbReference>
<accession>A0A7W0DVG3</accession>
<dbReference type="Pfam" id="PF05598">
    <property type="entry name" value="DUF772"/>
    <property type="match status" value="1"/>
</dbReference>
<reference evidence="3 4" key="1">
    <citation type="submission" date="2020-07" db="EMBL/GenBank/DDBJ databases">
        <title>Streptomyces isolated from Indian soil.</title>
        <authorList>
            <person name="Mandal S."/>
            <person name="Maiti P.K."/>
        </authorList>
    </citation>
    <scope>NUCLEOTIDE SEQUENCE [LARGE SCALE GENOMIC DNA]</scope>
    <source>
        <strain evidence="3 4">PSKA28</strain>
    </source>
</reference>
<dbReference type="PANTHER" id="PTHR35604:SF2">
    <property type="entry name" value="TRANSPOSASE INSH FOR INSERTION SEQUENCE ELEMENT IS5A-RELATED"/>
    <property type="match status" value="1"/>
</dbReference>
<dbReference type="Proteomes" id="UP000545761">
    <property type="component" value="Unassembled WGS sequence"/>
</dbReference>
<evidence type="ECO:0000259" key="2">
    <source>
        <dbReference type="Pfam" id="PF13751"/>
    </source>
</evidence>
<proteinExistence type="predicted"/>
<gene>
    <name evidence="3" type="ORF">H1D24_41495</name>
</gene>
<evidence type="ECO:0000313" key="3">
    <source>
        <dbReference type="EMBL" id="MBA2952046.1"/>
    </source>
</evidence>
<evidence type="ECO:0000259" key="1">
    <source>
        <dbReference type="Pfam" id="PF05598"/>
    </source>
</evidence>
<dbReference type="InterPro" id="IPR025668">
    <property type="entry name" value="Tnp_DDE_dom"/>
</dbReference>
<feature type="domain" description="Transposase InsH N-terminal" evidence="1">
    <location>
        <begin position="20"/>
        <end position="113"/>
    </location>
</feature>
<comment type="caution">
    <text evidence="3">The sequence shown here is derived from an EMBL/GenBank/DDBJ whole genome shotgun (WGS) entry which is preliminary data.</text>
</comment>
<dbReference type="Pfam" id="PF13751">
    <property type="entry name" value="DDE_Tnp_1_6"/>
    <property type="match status" value="1"/>
</dbReference>
<evidence type="ECO:0000313" key="4">
    <source>
        <dbReference type="Proteomes" id="UP000545761"/>
    </source>
</evidence>
<dbReference type="EMBL" id="JACEHE010000081">
    <property type="protein sequence ID" value="MBA2952046.1"/>
    <property type="molecule type" value="Genomic_DNA"/>
</dbReference>
<organism evidence="3 4">
    <name type="scientific">Streptomyces himalayensis subsp. himalayensis</name>
    <dbReference type="NCBI Taxonomy" id="2756131"/>
    <lineage>
        <taxon>Bacteria</taxon>
        <taxon>Bacillati</taxon>
        <taxon>Actinomycetota</taxon>
        <taxon>Actinomycetes</taxon>
        <taxon>Kitasatosporales</taxon>
        <taxon>Streptomycetaceae</taxon>
        <taxon>Streptomyces</taxon>
        <taxon>Streptomyces himalayensis</taxon>
    </lineage>
</organism>
<dbReference type="RefSeq" id="WP_181662951.1">
    <property type="nucleotide sequence ID" value="NZ_JACEHE010000081.1"/>
</dbReference>
<feature type="domain" description="Transposase DDE" evidence="2">
    <location>
        <begin position="401"/>
        <end position="527"/>
    </location>
</feature>
<dbReference type="AlphaFoldDB" id="A0A7W0DVG3"/>
<dbReference type="PANTHER" id="PTHR35604">
    <property type="entry name" value="TRANSPOSASE INSH FOR INSERTION SEQUENCE ELEMENT IS5A-RELATED"/>
    <property type="match status" value="1"/>
</dbReference>
<name>A0A7W0DVG3_9ACTN</name>
<dbReference type="NCBIfam" id="NF033551">
    <property type="entry name" value="transpos_IS1182"/>
    <property type="match status" value="1"/>
</dbReference>
<sequence length="551" mass="61495">MSLEPRSDQGVPELTARVVRAAFPKGTLAVRVREALGPLFEDEAFAGAFAVRGRPAVSPGALALVSVLQYAEGLTDRQAADQVRARMEWKFLLGLELDDPGFDASVLSLFRSRLIERGLEQRTLELVLDRLGGLGLLKAGGRQRTDSTHVLAAVRTLNRMEFVGETLRAALEALAVAAPTWLSGLVTAEWAERYGPRVDDYRFPKGEEVREQWSEQVGRDGFVLLDAVYAPAAPGWLREIEAMQVLRVSWVQQYHRDEKGVRWREGKDLPPVHHRLCSPYDTNARYGVKRGSGWTGYKMHLTETCEPDAPHVITQVATTDAVVADTEMTEPVHQTLTERELLPDVHVVDAGYTTAALFLAATEQGMELLGPAPHDSSLQSRQDQGFSRADFTIDWEHESAVCPSGHHSFEWWEQKHHRNGTPVLKVFFSAEHCRPCPQQALCTKPPSGRRGRGITFLPRERYEALEAVRRAQDTDEWKARYAVRAGVEGTISQAVRVTGLRRTRYRDLPTTRLGHVFAATALNLIRIDRWLTGVPLGGTRTSRFEALMLAA</sequence>
<dbReference type="InterPro" id="IPR047629">
    <property type="entry name" value="IS1182_transpos"/>
</dbReference>